<keyword evidence="3" id="KW-0862">Zinc</keyword>
<evidence type="ECO:0000256" key="1">
    <source>
        <dbReference type="ARBA" id="ARBA00022723"/>
    </source>
</evidence>
<dbReference type="GO" id="GO:0008270">
    <property type="term" value="F:zinc ion binding"/>
    <property type="evidence" value="ECO:0007669"/>
    <property type="project" value="UniProtKB-KW"/>
</dbReference>
<keyword evidence="1" id="KW-0479">Metal-binding</keyword>
<organism evidence="5 6">
    <name type="scientific">Parnassius mnemosyne</name>
    <name type="common">clouded apollo</name>
    <dbReference type="NCBI Taxonomy" id="213953"/>
    <lineage>
        <taxon>Eukaryota</taxon>
        <taxon>Metazoa</taxon>
        <taxon>Ecdysozoa</taxon>
        <taxon>Arthropoda</taxon>
        <taxon>Hexapoda</taxon>
        <taxon>Insecta</taxon>
        <taxon>Pterygota</taxon>
        <taxon>Neoptera</taxon>
        <taxon>Endopterygota</taxon>
        <taxon>Lepidoptera</taxon>
        <taxon>Glossata</taxon>
        <taxon>Ditrysia</taxon>
        <taxon>Papilionoidea</taxon>
        <taxon>Papilionidae</taxon>
        <taxon>Parnassiinae</taxon>
        <taxon>Parnassini</taxon>
        <taxon>Parnassius</taxon>
        <taxon>Driopa</taxon>
    </lineage>
</organism>
<dbReference type="AlphaFoldDB" id="A0AAV1KBT6"/>
<keyword evidence="6" id="KW-1185">Reference proteome</keyword>
<keyword evidence="2" id="KW-0863">Zinc-finger</keyword>
<comment type="caution">
    <text evidence="5">The sequence shown here is derived from an EMBL/GenBank/DDBJ whole genome shotgun (WGS) entry which is preliminary data.</text>
</comment>
<gene>
    <name evidence="5" type="ORF">PARMNEM_LOCUS1159</name>
</gene>
<accession>A0AAV1KBT6</accession>
<evidence type="ECO:0000256" key="2">
    <source>
        <dbReference type="ARBA" id="ARBA00022771"/>
    </source>
</evidence>
<proteinExistence type="predicted"/>
<evidence type="ECO:0000256" key="3">
    <source>
        <dbReference type="ARBA" id="ARBA00022833"/>
    </source>
</evidence>
<evidence type="ECO:0000313" key="5">
    <source>
        <dbReference type="EMBL" id="CAK1579181.1"/>
    </source>
</evidence>
<dbReference type="InterPro" id="IPR007588">
    <property type="entry name" value="Znf_FLYWCH"/>
</dbReference>
<reference evidence="5 6" key="1">
    <citation type="submission" date="2023-11" db="EMBL/GenBank/DDBJ databases">
        <authorList>
            <person name="Hedman E."/>
            <person name="Englund M."/>
            <person name="Stromberg M."/>
            <person name="Nyberg Akerstrom W."/>
            <person name="Nylinder S."/>
            <person name="Jareborg N."/>
            <person name="Kallberg Y."/>
            <person name="Kronander E."/>
        </authorList>
    </citation>
    <scope>NUCLEOTIDE SEQUENCE [LARGE SCALE GENOMIC DNA]</scope>
</reference>
<dbReference type="Gene3D" id="2.20.25.240">
    <property type="match status" value="1"/>
</dbReference>
<dbReference type="Pfam" id="PF04500">
    <property type="entry name" value="FLYWCH"/>
    <property type="match status" value="1"/>
</dbReference>
<dbReference type="Proteomes" id="UP001314205">
    <property type="component" value="Unassembled WGS sequence"/>
</dbReference>
<evidence type="ECO:0000313" key="6">
    <source>
        <dbReference type="Proteomes" id="UP001314205"/>
    </source>
</evidence>
<protein>
    <recommendedName>
        <fullName evidence="4">FLYWCH-type domain-containing protein</fullName>
    </recommendedName>
</protein>
<dbReference type="EMBL" id="CAVLGL010000002">
    <property type="protein sequence ID" value="CAK1579181.1"/>
    <property type="molecule type" value="Genomic_DNA"/>
</dbReference>
<evidence type="ECO:0000259" key="4">
    <source>
        <dbReference type="Pfam" id="PF04500"/>
    </source>
</evidence>
<sequence length="73" mass="8445">MIPTRSGKKFLLMLNGYTYSRVHYGQHWLCSSKAQGCTARVQRIYDGTVIRVNTEHTHPPPKYIIKNGSYFKV</sequence>
<name>A0AAV1KBT6_9NEOP</name>
<feature type="domain" description="FLYWCH-type" evidence="4">
    <location>
        <begin position="4"/>
        <end position="58"/>
    </location>
</feature>